<organism evidence="2 3">
    <name type="scientific">Pseudodesulfovibrio portus</name>
    <dbReference type="NCBI Taxonomy" id="231439"/>
    <lineage>
        <taxon>Bacteria</taxon>
        <taxon>Pseudomonadati</taxon>
        <taxon>Thermodesulfobacteriota</taxon>
        <taxon>Desulfovibrionia</taxon>
        <taxon>Desulfovibrionales</taxon>
        <taxon>Desulfovibrionaceae</taxon>
    </lineage>
</organism>
<keyword evidence="3" id="KW-1185">Reference proteome</keyword>
<proteinExistence type="predicted"/>
<sequence length="212" mass="22339">MSSRIMILTVLSLLIFGTSAFAAPMYADTAYDYTPGLNVGTARSITGNALDAPDASLRADDNDIRFLSLGIGSYDSSLPAGTDYTGNGYGGSVYFSFASNFTGWATIYETTYSRSGYNEFASVLGSLDGLTWTFLGDINNQNVDADGGYTVTFSGIYKFLKVVDTTALNGGVLADGFDIDAVKVNPTPVPGAVWLLGSGLVGLVGLRRRFSA</sequence>
<evidence type="ECO:0000313" key="2">
    <source>
        <dbReference type="EMBL" id="BDQ34767.1"/>
    </source>
</evidence>
<evidence type="ECO:0008006" key="4">
    <source>
        <dbReference type="Google" id="ProtNLM"/>
    </source>
</evidence>
<feature type="chain" id="PRO_5045471724" description="VPLPA-CTERM protein sorting domain-containing protein" evidence="1">
    <location>
        <begin position="23"/>
        <end position="212"/>
    </location>
</feature>
<accession>A0ABN6RUJ4</accession>
<evidence type="ECO:0000256" key="1">
    <source>
        <dbReference type="SAM" id="SignalP"/>
    </source>
</evidence>
<keyword evidence="1" id="KW-0732">Signal</keyword>
<dbReference type="EMBL" id="AP026708">
    <property type="protein sequence ID" value="BDQ34767.1"/>
    <property type="molecule type" value="Genomic_DNA"/>
</dbReference>
<name>A0ABN6RUJ4_9BACT</name>
<gene>
    <name evidence="2" type="ORF">JCM14722_23090</name>
</gene>
<dbReference type="RefSeq" id="WP_264981659.1">
    <property type="nucleotide sequence ID" value="NZ_AP026708.1"/>
</dbReference>
<evidence type="ECO:0000313" key="3">
    <source>
        <dbReference type="Proteomes" id="UP001061361"/>
    </source>
</evidence>
<dbReference type="Proteomes" id="UP001061361">
    <property type="component" value="Chromosome"/>
</dbReference>
<feature type="signal peptide" evidence="1">
    <location>
        <begin position="1"/>
        <end position="22"/>
    </location>
</feature>
<protein>
    <recommendedName>
        <fullName evidence="4">VPLPA-CTERM protein sorting domain-containing protein</fullName>
    </recommendedName>
</protein>
<reference evidence="2" key="1">
    <citation type="submission" date="2022-08" db="EMBL/GenBank/DDBJ databases">
        <title>Genome Sequence of the sulphate-reducing bacterium, Pseudodesulfovibrio portus JCM14722.</title>
        <authorList>
            <person name="Kondo R."/>
            <person name="Kataoka T."/>
        </authorList>
    </citation>
    <scope>NUCLEOTIDE SEQUENCE</scope>
    <source>
        <strain evidence="2">JCM 14722</strain>
    </source>
</reference>